<dbReference type="Proteomes" id="UP000325105">
    <property type="component" value="Unassembled WGS sequence"/>
</dbReference>
<dbReference type="EMBL" id="VNHX01000002">
    <property type="protein sequence ID" value="TYP97600.1"/>
    <property type="molecule type" value="Genomic_DNA"/>
</dbReference>
<organism evidence="1 2">
    <name type="scientific">Sphingobacterium allocomposti</name>
    <dbReference type="NCBI Taxonomy" id="415956"/>
    <lineage>
        <taxon>Bacteria</taxon>
        <taxon>Pseudomonadati</taxon>
        <taxon>Bacteroidota</taxon>
        <taxon>Sphingobacteriia</taxon>
        <taxon>Sphingobacteriales</taxon>
        <taxon>Sphingobacteriaceae</taxon>
        <taxon>Sphingobacterium</taxon>
    </lineage>
</organism>
<dbReference type="AlphaFoldDB" id="A0A5S5DNS4"/>
<dbReference type="InterPro" id="IPR025365">
    <property type="entry name" value="DUF4269"/>
</dbReference>
<gene>
    <name evidence="1" type="ORF">BC792_10220</name>
</gene>
<dbReference type="RefSeq" id="WP_148907270.1">
    <property type="nucleotide sequence ID" value="NZ_VNHX01000002.1"/>
</dbReference>
<sequence>MNTLISNRFADIAYLASGSALQRRAYHTLCASRLMDILQPYDIMLVGTIPLDIAVATSDLDLICCAEDLDAFRMDVVAAAGGYAGFRMSEKWIKDERTILANFYLGDFEVEVFGQSVPVKLQNGFLHMMKEYEILTKYGPDFKEKVIALKTKGLKTEPAFAMLLNIEGDPYEGLLNYTVNNEDF</sequence>
<comment type="caution">
    <text evidence="1">The sequence shown here is derived from an EMBL/GenBank/DDBJ whole genome shotgun (WGS) entry which is preliminary data.</text>
</comment>
<dbReference type="OrthoDB" id="6402248at2"/>
<keyword evidence="2" id="KW-1185">Reference proteome</keyword>
<accession>A0A5S5DNS4</accession>
<evidence type="ECO:0000313" key="2">
    <source>
        <dbReference type="Proteomes" id="UP000325105"/>
    </source>
</evidence>
<dbReference type="Pfam" id="PF14091">
    <property type="entry name" value="DUF4269"/>
    <property type="match status" value="1"/>
</dbReference>
<protein>
    <submittedName>
        <fullName evidence="1">Uncharacterized protein DUF4269</fullName>
    </submittedName>
</protein>
<name>A0A5S5DNS4_9SPHI</name>
<evidence type="ECO:0000313" key="1">
    <source>
        <dbReference type="EMBL" id="TYP97600.1"/>
    </source>
</evidence>
<reference evidence="1 2" key="1">
    <citation type="submission" date="2019-07" db="EMBL/GenBank/DDBJ databases">
        <title>Genomic Encyclopedia of Archaeal and Bacterial Type Strains, Phase II (KMG-II): from individual species to whole genera.</title>
        <authorList>
            <person name="Goeker M."/>
        </authorList>
    </citation>
    <scope>NUCLEOTIDE SEQUENCE [LARGE SCALE GENOMIC DNA]</scope>
    <source>
        <strain evidence="1 2">DSM 18850</strain>
    </source>
</reference>
<proteinExistence type="predicted"/>